<dbReference type="OrthoDB" id="112032at2"/>
<reference evidence="6 7" key="1">
    <citation type="submission" date="2017-06" db="EMBL/GenBank/DDBJ databases">
        <authorList>
            <person name="Kim H.J."/>
            <person name="Triplett B.A."/>
        </authorList>
    </citation>
    <scope>NUCLEOTIDE SEQUENCE [LARGE SCALE GENOMIC DNA]</scope>
    <source>
        <strain evidence="6 7">DSM 13116</strain>
    </source>
</reference>
<dbReference type="Gene3D" id="1.10.10.60">
    <property type="entry name" value="Homeodomain-like"/>
    <property type="match status" value="2"/>
</dbReference>
<keyword evidence="3" id="KW-0010">Activator</keyword>
<evidence type="ECO:0000313" key="6">
    <source>
        <dbReference type="EMBL" id="SNR92359.1"/>
    </source>
</evidence>
<dbReference type="GO" id="GO:0043565">
    <property type="term" value="F:sequence-specific DNA binding"/>
    <property type="evidence" value="ECO:0007669"/>
    <property type="project" value="InterPro"/>
</dbReference>
<dbReference type="EMBL" id="FZOC01000003">
    <property type="protein sequence ID" value="SNR92359.1"/>
    <property type="molecule type" value="Genomic_DNA"/>
</dbReference>
<dbReference type="AlphaFoldDB" id="A0A239AA12"/>
<sequence>MPHATRPHFADEARFFRSPALPGTELLAARFFRHSFAPHWHEGYVVAVITAGAEGYRCKGARHVAEPWTLACINPGEIHTGERAAEQGWAYRVFYPDARTLADLARQMRPGSCGAGLPRLPQQVVRDAELAQALVRAHLLLEADTDRLEAQAAAMDALCALLARHGGEPEAAAPTTASRHVATMRERLAADLSEPLTLEELGGCVGLSAFHAARIFARESGMPPHAWRNALRVNRSLPLLRAGASVAQAASACGFADQSHFTRHFRRVFGVAPGRWRA</sequence>
<gene>
    <name evidence="6" type="ORF">SAMN04488503_1944</name>
</gene>
<dbReference type="PANTHER" id="PTHR46796">
    <property type="entry name" value="HTH-TYPE TRANSCRIPTIONAL ACTIVATOR RHAS-RELATED"/>
    <property type="match status" value="1"/>
</dbReference>
<keyword evidence="2 6" id="KW-0238">DNA-binding</keyword>
<evidence type="ECO:0000259" key="5">
    <source>
        <dbReference type="PROSITE" id="PS01124"/>
    </source>
</evidence>
<dbReference type="InterPro" id="IPR037923">
    <property type="entry name" value="HTH-like"/>
</dbReference>
<keyword evidence="1" id="KW-0805">Transcription regulation</keyword>
<dbReference type="PROSITE" id="PS01124">
    <property type="entry name" value="HTH_ARAC_FAMILY_2"/>
    <property type="match status" value="1"/>
</dbReference>
<evidence type="ECO:0000256" key="3">
    <source>
        <dbReference type="ARBA" id="ARBA00023159"/>
    </source>
</evidence>
<dbReference type="GO" id="GO:0003700">
    <property type="term" value="F:DNA-binding transcription factor activity"/>
    <property type="evidence" value="ECO:0007669"/>
    <property type="project" value="InterPro"/>
</dbReference>
<evidence type="ECO:0000313" key="7">
    <source>
        <dbReference type="Proteomes" id="UP000198324"/>
    </source>
</evidence>
<dbReference type="PRINTS" id="PR00032">
    <property type="entry name" value="HTHARAC"/>
</dbReference>
<dbReference type="InterPro" id="IPR018062">
    <property type="entry name" value="HTH_AraC-typ_CS"/>
</dbReference>
<evidence type="ECO:0000256" key="4">
    <source>
        <dbReference type="ARBA" id="ARBA00023163"/>
    </source>
</evidence>
<dbReference type="Pfam" id="PF12833">
    <property type="entry name" value="HTH_18"/>
    <property type="match status" value="1"/>
</dbReference>
<dbReference type="InterPro" id="IPR003313">
    <property type="entry name" value="AraC-bd"/>
</dbReference>
<dbReference type="InterPro" id="IPR050204">
    <property type="entry name" value="AraC_XylS_family_regulators"/>
</dbReference>
<dbReference type="InterPro" id="IPR009057">
    <property type="entry name" value="Homeodomain-like_sf"/>
</dbReference>
<keyword evidence="4" id="KW-0804">Transcription</keyword>
<dbReference type="InterPro" id="IPR020449">
    <property type="entry name" value="Tscrpt_reg_AraC-type_HTH"/>
</dbReference>
<dbReference type="PANTHER" id="PTHR46796:SF2">
    <property type="entry name" value="TRANSCRIPTIONAL REGULATORY PROTEIN"/>
    <property type="match status" value="1"/>
</dbReference>
<accession>A0A239AA12</accession>
<evidence type="ECO:0000256" key="2">
    <source>
        <dbReference type="ARBA" id="ARBA00023125"/>
    </source>
</evidence>
<dbReference type="SMART" id="SM00342">
    <property type="entry name" value="HTH_ARAC"/>
    <property type="match status" value="1"/>
</dbReference>
<protein>
    <submittedName>
        <fullName evidence="6">AraC-type DNA-binding protein</fullName>
    </submittedName>
</protein>
<organism evidence="6 7">
    <name type="scientific">Humidesulfovibrio mexicanus</name>
    <dbReference type="NCBI Taxonomy" id="147047"/>
    <lineage>
        <taxon>Bacteria</taxon>
        <taxon>Pseudomonadati</taxon>
        <taxon>Thermodesulfobacteriota</taxon>
        <taxon>Desulfovibrionia</taxon>
        <taxon>Desulfovibrionales</taxon>
        <taxon>Desulfovibrionaceae</taxon>
        <taxon>Humidesulfovibrio</taxon>
    </lineage>
</organism>
<keyword evidence="7" id="KW-1185">Reference proteome</keyword>
<dbReference type="Pfam" id="PF02311">
    <property type="entry name" value="AraC_binding"/>
    <property type="match status" value="1"/>
</dbReference>
<feature type="domain" description="HTH araC/xylS-type" evidence="5">
    <location>
        <begin position="182"/>
        <end position="278"/>
    </location>
</feature>
<proteinExistence type="predicted"/>
<dbReference type="SUPFAM" id="SSF51215">
    <property type="entry name" value="Regulatory protein AraC"/>
    <property type="match status" value="1"/>
</dbReference>
<dbReference type="Proteomes" id="UP000198324">
    <property type="component" value="Unassembled WGS sequence"/>
</dbReference>
<dbReference type="SUPFAM" id="SSF46689">
    <property type="entry name" value="Homeodomain-like"/>
    <property type="match status" value="2"/>
</dbReference>
<dbReference type="PROSITE" id="PS00041">
    <property type="entry name" value="HTH_ARAC_FAMILY_1"/>
    <property type="match status" value="1"/>
</dbReference>
<name>A0A239AA12_9BACT</name>
<evidence type="ECO:0000256" key="1">
    <source>
        <dbReference type="ARBA" id="ARBA00023015"/>
    </source>
</evidence>
<dbReference type="RefSeq" id="WP_089274135.1">
    <property type="nucleotide sequence ID" value="NZ_FZOC01000003.1"/>
</dbReference>
<dbReference type="InterPro" id="IPR018060">
    <property type="entry name" value="HTH_AraC"/>
</dbReference>